<proteinExistence type="predicted"/>
<keyword evidence="4" id="KW-1185">Reference proteome</keyword>
<dbReference type="GO" id="GO:0008270">
    <property type="term" value="F:zinc ion binding"/>
    <property type="evidence" value="ECO:0007669"/>
    <property type="project" value="UniProtKB-KW"/>
</dbReference>
<keyword evidence="1" id="KW-0862">Zinc</keyword>
<accession>A0AAV2MWY9</accession>
<dbReference type="InterPro" id="IPR001878">
    <property type="entry name" value="Znf_CCHC"/>
</dbReference>
<evidence type="ECO:0000259" key="2">
    <source>
        <dbReference type="PROSITE" id="PS50158"/>
    </source>
</evidence>
<keyword evidence="1" id="KW-0479">Metal-binding</keyword>
<evidence type="ECO:0000313" key="4">
    <source>
        <dbReference type="Proteomes" id="UP001497644"/>
    </source>
</evidence>
<dbReference type="GO" id="GO:0003676">
    <property type="term" value="F:nucleic acid binding"/>
    <property type="evidence" value="ECO:0007669"/>
    <property type="project" value="InterPro"/>
</dbReference>
<dbReference type="AlphaFoldDB" id="A0AAV2MWY9"/>
<dbReference type="PROSITE" id="PS50158">
    <property type="entry name" value="ZF_CCHC"/>
    <property type="match status" value="1"/>
</dbReference>
<feature type="domain" description="CCHC-type" evidence="2">
    <location>
        <begin position="336"/>
        <end position="350"/>
    </location>
</feature>
<evidence type="ECO:0000256" key="1">
    <source>
        <dbReference type="PROSITE-ProRule" id="PRU00047"/>
    </source>
</evidence>
<protein>
    <recommendedName>
        <fullName evidence="2">CCHC-type domain-containing protein</fullName>
    </recommendedName>
</protein>
<keyword evidence="1" id="KW-0863">Zinc-finger</keyword>
<dbReference type="Proteomes" id="UP001497644">
    <property type="component" value="Unassembled WGS sequence"/>
</dbReference>
<name>A0AAV2MWY9_9HYME</name>
<comment type="caution">
    <text evidence="3">The sequence shown here is derived from an EMBL/GenBank/DDBJ whole genome shotgun (WGS) entry which is preliminary data.</text>
</comment>
<dbReference type="EMBL" id="CAXIPU020000424">
    <property type="protein sequence ID" value="CAL1671737.1"/>
    <property type="molecule type" value="Genomic_DNA"/>
</dbReference>
<sequence>METNGDADGKRGRIRRSSSAALLNTSGTLEKSIEALNVSRVNALRASIERHSDMVSRALLASKKTANNRATIEAAFRACREAFLEVSTVLVNKLEVRIAPGRLMEEDIRKVVEETLVVSSGRGLCAGSEGACNGGEGSGRAVSYASMARSPTPEVRVSRGPTIGLPRTTSFLIVPEEESRSKYTSSQEVKERLCRVLKPAEYGLRVSRLTLVRDGGVRVEALFLDIGKIKANAVLAKVGLKVQENIKSNPRLIVHGVPVDMSAEDIVQELVAQNLDGRDAEAVKMIYLFKAKQNKHKTSCVIEVKPEVRKVLLERGRIFLRYAACALADHVRIVQCFKCLSFGHYAANCKGKPSCGHCTGEHEMKDCRSRDSKPRCVNCERQAGSRGDSAHSAIDASKCPILLRKIKDRIALINYG</sequence>
<evidence type="ECO:0000313" key="3">
    <source>
        <dbReference type="EMBL" id="CAL1671737.1"/>
    </source>
</evidence>
<reference evidence="3" key="1">
    <citation type="submission" date="2024-04" db="EMBL/GenBank/DDBJ databases">
        <authorList>
            <consortium name="Molecular Ecology Group"/>
        </authorList>
    </citation>
    <scope>NUCLEOTIDE SEQUENCE</scope>
</reference>
<gene>
    <name evidence="3" type="ORF">LPLAT_LOCUS5164</name>
</gene>
<organism evidence="3 4">
    <name type="scientific">Lasius platythorax</name>
    <dbReference type="NCBI Taxonomy" id="488582"/>
    <lineage>
        <taxon>Eukaryota</taxon>
        <taxon>Metazoa</taxon>
        <taxon>Ecdysozoa</taxon>
        <taxon>Arthropoda</taxon>
        <taxon>Hexapoda</taxon>
        <taxon>Insecta</taxon>
        <taxon>Pterygota</taxon>
        <taxon>Neoptera</taxon>
        <taxon>Endopterygota</taxon>
        <taxon>Hymenoptera</taxon>
        <taxon>Apocrita</taxon>
        <taxon>Aculeata</taxon>
        <taxon>Formicoidea</taxon>
        <taxon>Formicidae</taxon>
        <taxon>Formicinae</taxon>
        <taxon>Lasius</taxon>
        <taxon>Lasius</taxon>
    </lineage>
</organism>